<sequence length="104" mass="11820">MTSLNIQMHNDIMAAGSKERPPMLASGSYVQWQSRFLRYVDLKPNKKLLRKCIFEGPYELTEITTPAAPTYGDNPARDSNDICSTVDSWPNAKGMWIAIERLQQ</sequence>
<dbReference type="Proteomes" id="UP001151760">
    <property type="component" value="Unassembled WGS sequence"/>
</dbReference>
<keyword evidence="2" id="KW-1185">Reference proteome</keyword>
<evidence type="ECO:0000313" key="2">
    <source>
        <dbReference type="Proteomes" id="UP001151760"/>
    </source>
</evidence>
<name>A0ABQ5GUW3_9ASTR</name>
<reference evidence="1" key="1">
    <citation type="journal article" date="2022" name="Int. J. Mol. Sci.">
        <title>Draft Genome of Tanacetum Coccineum: Genomic Comparison of Closely Related Tanacetum-Family Plants.</title>
        <authorList>
            <person name="Yamashiro T."/>
            <person name="Shiraishi A."/>
            <person name="Nakayama K."/>
            <person name="Satake H."/>
        </authorList>
    </citation>
    <scope>NUCLEOTIDE SEQUENCE</scope>
</reference>
<comment type="caution">
    <text evidence="1">The sequence shown here is derived from an EMBL/GenBank/DDBJ whole genome shotgun (WGS) entry which is preliminary data.</text>
</comment>
<dbReference type="EMBL" id="BQNB010018898">
    <property type="protein sequence ID" value="GJT79430.1"/>
    <property type="molecule type" value="Genomic_DNA"/>
</dbReference>
<accession>A0ABQ5GUW3</accession>
<gene>
    <name evidence="1" type="ORF">Tco_1053772</name>
</gene>
<proteinExistence type="predicted"/>
<organism evidence="1 2">
    <name type="scientific">Tanacetum coccineum</name>
    <dbReference type="NCBI Taxonomy" id="301880"/>
    <lineage>
        <taxon>Eukaryota</taxon>
        <taxon>Viridiplantae</taxon>
        <taxon>Streptophyta</taxon>
        <taxon>Embryophyta</taxon>
        <taxon>Tracheophyta</taxon>
        <taxon>Spermatophyta</taxon>
        <taxon>Magnoliopsida</taxon>
        <taxon>eudicotyledons</taxon>
        <taxon>Gunneridae</taxon>
        <taxon>Pentapetalae</taxon>
        <taxon>asterids</taxon>
        <taxon>campanulids</taxon>
        <taxon>Asterales</taxon>
        <taxon>Asteraceae</taxon>
        <taxon>Asteroideae</taxon>
        <taxon>Anthemideae</taxon>
        <taxon>Anthemidinae</taxon>
        <taxon>Tanacetum</taxon>
    </lineage>
</organism>
<evidence type="ECO:0000313" key="1">
    <source>
        <dbReference type="EMBL" id="GJT79430.1"/>
    </source>
</evidence>
<reference evidence="1" key="2">
    <citation type="submission" date="2022-01" db="EMBL/GenBank/DDBJ databases">
        <authorList>
            <person name="Yamashiro T."/>
            <person name="Shiraishi A."/>
            <person name="Satake H."/>
            <person name="Nakayama K."/>
        </authorList>
    </citation>
    <scope>NUCLEOTIDE SEQUENCE</scope>
</reference>
<protein>
    <submittedName>
        <fullName evidence="1">Uncharacterized protein</fullName>
    </submittedName>
</protein>